<feature type="compositionally biased region" description="Polar residues" evidence="1">
    <location>
        <begin position="24"/>
        <end position="42"/>
    </location>
</feature>
<dbReference type="Gene3D" id="3.30.450.20">
    <property type="entry name" value="PAS domain"/>
    <property type="match status" value="1"/>
</dbReference>
<feature type="compositionally biased region" description="Acidic residues" evidence="1">
    <location>
        <begin position="1"/>
        <end position="10"/>
    </location>
</feature>
<dbReference type="AlphaFoldDB" id="A0A1I8J3H9"/>
<keyword evidence="2" id="KW-1185">Reference proteome</keyword>
<feature type="compositionally biased region" description="Low complexity" evidence="1">
    <location>
        <begin position="214"/>
        <end position="234"/>
    </location>
</feature>
<protein>
    <submittedName>
        <fullName evidence="3">Ig-like domain-containing protein</fullName>
    </submittedName>
</protein>
<proteinExistence type="predicted"/>
<accession>A0A1I8J3H9</accession>
<feature type="region of interest" description="Disordered" evidence="1">
    <location>
        <begin position="144"/>
        <end position="234"/>
    </location>
</feature>
<reference evidence="3" key="1">
    <citation type="submission" date="2016-11" db="UniProtKB">
        <authorList>
            <consortium name="WormBaseParasite"/>
        </authorList>
    </citation>
    <scope>IDENTIFICATION</scope>
</reference>
<feature type="compositionally biased region" description="Low complexity" evidence="1">
    <location>
        <begin position="176"/>
        <end position="192"/>
    </location>
</feature>
<dbReference type="Proteomes" id="UP000095280">
    <property type="component" value="Unplaced"/>
</dbReference>
<evidence type="ECO:0000256" key="1">
    <source>
        <dbReference type="SAM" id="MobiDB-lite"/>
    </source>
</evidence>
<sequence length="472" mass="49007">MSLEADDEDSAAVASSTDDCGDGTATSALTVSKSEYPTDSSEIASVKAETAENGQPGAGSALLASQLTLRLLSPKPGDSPIPVDVTIKVQPLPASGSAPQSSLVCLLKPKTVVAVSTPSSLASSSQQQQQQQCGIVAATTAQAETPTTSLHSPSVPNPMSVKSEPTDSVLTAVIRPSSASPQQQQQQPQSLPHNAPLSIGESSIKSEDLHQLHQSAPQSVSPVSSVRSSSGVAGLEHPFPGTVCGNYINRNNNNNNNTATKRGGGSGALNETVMDHITCRHSYSLTEQCVLSASCSANLSSQRGITSSFFVNKNWSDLVLATDRHIWLSHVDEIGSNREDPSSAVYRCQVAAGQYAFVKTRSKLWPDNKIFLSTHCIVRDCEAESDLKGTASASLLKRMYAATAAPSAAAAAASSASSAASTTGAPQASAASTATSTASLNSAVQSNYQPLPQDLEDFLGLSAQRQPQQQQQ</sequence>
<feature type="region of interest" description="Disordered" evidence="1">
    <location>
        <begin position="1"/>
        <end position="42"/>
    </location>
</feature>
<evidence type="ECO:0000313" key="3">
    <source>
        <dbReference type="WBParaSite" id="maker-uti_cns_0045853-snap-gene-2.14-mRNA-1"/>
    </source>
</evidence>
<organism evidence="2 3">
    <name type="scientific">Macrostomum lignano</name>
    <dbReference type="NCBI Taxonomy" id="282301"/>
    <lineage>
        <taxon>Eukaryota</taxon>
        <taxon>Metazoa</taxon>
        <taxon>Spiralia</taxon>
        <taxon>Lophotrochozoa</taxon>
        <taxon>Platyhelminthes</taxon>
        <taxon>Rhabditophora</taxon>
        <taxon>Macrostomorpha</taxon>
        <taxon>Macrostomida</taxon>
        <taxon>Macrostomidae</taxon>
        <taxon>Macrostomum</taxon>
    </lineage>
</organism>
<feature type="region of interest" description="Disordered" evidence="1">
    <location>
        <begin position="416"/>
        <end position="436"/>
    </location>
</feature>
<name>A0A1I8J3H9_9PLAT</name>
<evidence type="ECO:0000313" key="2">
    <source>
        <dbReference type="Proteomes" id="UP000095280"/>
    </source>
</evidence>
<dbReference type="WBParaSite" id="maker-uti_cns_0045853-snap-gene-2.14-mRNA-1">
    <property type="protein sequence ID" value="maker-uti_cns_0045853-snap-gene-2.14-mRNA-1"/>
    <property type="gene ID" value="maker-uti_cns_0045853-snap-gene-2.14"/>
</dbReference>